<dbReference type="AlphaFoldDB" id="K0T5W8"/>
<proteinExistence type="predicted"/>
<dbReference type="EMBL" id="AGNL01004876">
    <property type="protein sequence ID" value="EJK73075.1"/>
    <property type="molecule type" value="Genomic_DNA"/>
</dbReference>
<dbReference type="Proteomes" id="UP000266841">
    <property type="component" value="Unassembled WGS sequence"/>
</dbReference>
<feature type="non-terminal residue" evidence="2">
    <location>
        <position position="1"/>
    </location>
</feature>
<evidence type="ECO:0000313" key="2">
    <source>
        <dbReference type="EMBL" id="EJK73075.1"/>
    </source>
</evidence>
<protein>
    <submittedName>
        <fullName evidence="2">Uncharacterized protein</fullName>
    </submittedName>
</protein>
<evidence type="ECO:0000256" key="1">
    <source>
        <dbReference type="SAM" id="MobiDB-lite"/>
    </source>
</evidence>
<reference evidence="2 3" key="1">
    <citation type="journal article" date="2012" name="Genome Biol.">
        <title>Genome and low-iron response of an oceanic diatom adapted to chronic iron limitation.</title>
        <authorList>
            <person name="Lommer M."/>
            <person name="Specht M."/>
            <person name="Roy A.S."/>
            <person name="Kraemer L."/>
            <person name="Andreson R."/>
            <person name="Gutowska M.A."/>
            <person name="Wolf J."/>
            <person name="Bergner S.V."/>
            <person name="Schilhabel M.B."/>
            <person name="Klostermeier U.C."/>
            <person name="Beiko R.G."/>
            <person name="Rosenstiel P."/>
            <person name="Hippler M."/>
            <person name="Laroche J."/>
        </authorList>
    </citation>
    <scope>NUCLEOTIDE SEQUENCE [LARGE SCALE GENOMIC DNA]</scope>
    <source>
        <strain evidence="2 3">CCMP1005</strain>
    </source>
</reference>
<comment type="caution">
    <text evidence="2">The sequence shown here is derived from an EMBL/GenBank/DDBJ whole genome shotgun (WGS) entry which is preliminary data.</text>
</comment>
<sequence length="23" mass="2571">RRIKVEIKRLSTARAPIPKPPSG</sequence>
<feature type="region of interest" description="Disordered" evidence="1">
    <location>
        <begin position="1"/>
        <end position="23"/>
    </location>
</feature>
<accession>K0T5W8</accession>
<gene>
    <name evidence="2" type="ORF">THAOC_05325</name>
</gene>
<name>K0T5W8_THAOC</name>
<keyword evidence="3" id="KW-1185">Reference proteome</keyword>
<organism evidence="2 3">
    <name type="scientific">Thalassiosira oceanica</name>
    <name type="common">Marine diatom</name>
    <dbReference type="NCBI Taxonomy" id="159749"/>
    <lineage>
        <taxon>Eukaryota</taxon>
        <taxon>Sar</taxon>
        <taxon>Stramenopiles</taxon>
        <taxon>Ochrophyta</taxon>
        <taxon>Bacillariophyta</taxon>
        <taxon>Coscinodiscophyceae</taxon>
        <taxon>Thalassiosirophycidae</taxon>
        <taxon>Thalassiosirales</taxon>
        <taxon>Thalassiosiraceae</taxon>
        <taxon>Thalassiosira</taxon>
    </lineage>
</organism>
<evidence type="ECO:0000313" key="3">
    <source>
        <dbReference type="Proteomes" id="UP000266841"/>
    </source>
</evidence>